<keyword evidence="2" id="KW-1185">Reference proteome</keyword>
<dbReference type="AlphaFoldDB" id="A0A5J5ACY3"/>
<reference evidence="1 2" key="1">
    <citation type="submission" date="2019-09" db="EMBL/GenBank/DDBJ databases">
        <title>A chromosome-level genome assembly of the Chinese tupelo Nyssa sinensis.</title>
        <authorList>
            <person name="Yang X."/>
            <person name="Kang M."/>
            <person name="Yang Y."/>
            <person name="Xiong H."/>
            <person name="Wang M."/>
            <person name="Zhang Z."/>
            <person name="Wang Z."/>
            <person name="Wu H."/>
            <person name="Ma T."/>
            <person name="Liu J."/>
            <person name="Xi Z."/>
        </authorList>
    </citation>
    <scope>NUCLEOTIDE SEQUENCE [LARGE SCALE GENOMIC DNA]</scope>
    <source>
        <strain evidence="1">J267</strain>
        <tissue evidence="1">Leaf</tissue>
    </source>
</reference>
<dbReference type="Proteomes" id="UP000325577">
    <property type="component" value="Linkage Group LG21"/>
</dbReference>
<dbReference type="EMBL" id="CM018045">
    <property type="protein sequence ID" value="KAA8528813.1"/>
    <property type="molecule type" value="Genomic_DNA"/>
</dbReference>
<organism evidence="1 2">
    <name type="scientific">Nyssa sinensis</name>
    <dbReference type="NCBI Taxonomy" id="561372"/>
    <lineage>
        <taxon>Eukaryota</taxon>
        <taxon>Viridiplantae</taxon>
        <taxon>Streptophyta</taxon>
        <taxon>Embryophyta</taxon>
        <taxon>Tracheophyta</taxon>
        <taxon>Spermatophyta</taxon>
        <taxon>Magnoliopsida</taxon>
        <taxon>eudicotyledons</taxon>
        <taxon>Gunneridae</taxon>
        <taxon>Pentapetalae</taxon>
        <taxon>asterids</taxon>
        <taxon>Cornales</taxon>
        <taxon>Nyssaceae</taxon>
        <taxon>Nyssa</taxon>
    </lineage>
</organism>
<evidence type="ECO:0000313" key="1">
    <source>
        <dbReference type="EMBL" id="KAA8528813.1"/>
    </source>
</evidence>
<evidence type="ECO:0000313" key="2">
    <source>
        <dbReference type="Proteomes" id="UP000325577"/>
    </source>
</evidence>
<gene>
    <name evidence="1" type="ORF">F0562_036168</name>
</gene>
<accession>A0A5J5ACY3</accession>
<name>A0A5J5ACY3_9ASTE</name>
<protein>
    <submittedName>
        <fullName evidence="1">Uncharacterized protein</fullName>
    </submittedName>
</protein>
<proteinExistence type="predicted"/>
<sequence length="109" mass="12039">MKKEHREAEIAAAQKLQFSVEAARTAGREATEKEMMEEVNKMGHEFVDTGYLLFRKRIQKLYPDLDISGVDDVEMEASEPPSPKPALPAKGAVVEDAVPISVVPSITLE</sequence>